<reference evidence="10 11" key="1">
    <citation type="journal article" date="2011" name="Nat. Genet.">
        <title>The genome of the mesopolyploid crop species Brassica rapa.</title>
        <authorList>
            <consortium name="Brassica rapa Genome Sequencing Project Consortium"/>
            <person name="Wang X."/>
            <person name="Wang H."/>
            <person name="Wang J."/>
            <person name="Sun R."/>
            <person name="Wu J."/>
            <person name="Liu S."/>
            <person name="Bai Y."/>
            <person name="Mun J.H."/>
            <person name="Bancroft I."/>
            <person name="Cheng F."/>
            <person name="Huang S."/>
            <person name="Li X."/>
            <person name="Hua W."/>
            <person name="Wang J."/>
            <person name="Wang X."/>
            <person name="Freeling M."/>
            <person name="Pires J.C."/>
            <person name="Paterson A.H."/>
            <person name="Chalhoub B."/>
            <person name="Wang B."/>
            <person name="Hayward A."/>
            <person name="Sharpe A.G."/>
            <person name="Park B.S."/>
            <person name="Weisshaar B."/>
            <person name="Liu B."/>
            <person name="Li B."/>
            <person name="Liu B."/>
            <person name="Tong C."/>
            <person name="Song C."/>
            <person name="Duran C."/>
            <person name="Peng C."/>
            <person name="Geng C."/>
            <person name="Koh C."/>
            <person name="Lin C."/>
            <person name="Edwards D."/>
            <person name="Mu D."/>
            <person name="Shen D."/>
            <person name="Soumpourou E."/>
            <person name="Li F."/>
            <person name="Fraser F."/>
            <person name="Conant G."/>
            <person name="Lassalle G."/>
            <person name="King G.J."/>
            <person name="Bonnema G."/>
            <person name="Tang H."/>
            <person name="Wang H."/>
            <person name="Belcram H."/>
            <person name="Zhou H."/>
            <person name="Hirakawa H."/>
            <person name="Abe H."/>
            <person name="Guo H."/>
            <person name="Wang H."/>
            <person name="Jin H."/>
            <person name="Parkin I.A."/>
            <person name="Batley J."/>
            <person name="Kim J.S."/>
            <person name="Just J."/>
            <person name="Li J."/>
            <person name="Xu J."/>
            <person name="Deng J."/>
            <person name="Kim J.A."/>
            <person name="Li J."/>
            <person name="Yu J."/>
            <person name="Meng J."/>
            <person name="Wang J."/>
            <person name="Min J."/>
            <person name="Poulain J."/>
            <person name="Wang J."/>
            <person name="Hatakeyama K."/>
            <person name="Wu K."/>
            <person name="Wang L."/>
            <person name="Fang L."/>
            <person name="Trick M."/>
            <person name="Links M.G."/>
            <person name="Zhao M."/>
            <person name="Jin M."/>
            <person name="Ramchiary N."/>
            <person name="Drou N."/>
            <person name="Berkman P.J."/>
            <person name="Cai Q."/>
            <person name="Huang Q."/>
            <person name="Li R."/>
            <person name="Tabata S."/>
            <person name="Cheng S."/>
            <person name="Zhang S."/>
            <person name="Zhang S."/>
            <person name="Huang S."/>
            <person name="Sato S."/>
            <person name="Sun S."/>
            <person name="Kwon S.J."/>
            <person name="Choi S.R."/>
            <person name="Lee T.H."/>
            <person name="Fan W."/>
            <person name="Zhao X."/>
            <person name="Tan X."/>
            <person name="Xu X."/>
            <person name="Wang Y."/>
            <person name="Qiu Y."/>
            <person name="Yin Y."/>
            <person name="Li Y."/>
            <person name="Du Y."/>
            <person name="Liao Y."/>
            <person name="Lim Y."/>
            <person name="Narusaka Y."/>
            <person name="Wang Y."/>
            <person name="Wang Z."/>
            <person name="Li Z."/>
            <person name="Wang Z."/>
            <person name="Xiong Z."/>
            <person name="Zhang Z."/>
        </authorList>
    </citation>
    <scope>NUCLEOTIDE SEQUENCE [LARGE SCALE GENOMIC DNA]</scope>
    <source>
        <strain evidence="10 11">cv. Chiifu-401-42</strain>
    </source>
</reference>
<evidence type="ECO:0000256" key="3">
    <source>
        <dbReference type="ARBA" id="ARBA00022729"/>
    </source>
</evidence>
<evidence type="ECO:0000256" key="5">
    <source>
        <dbReference type="ARBA" id="ARBA00022989"/>
    </source>
</evidence>
<evidence type="ECO:0000256" key="6">
    <source>
        <dbReference type="ARBA" id="ARBA00023136"/>
    </source>
</evidence>
<keyword evidence="5" id="KW-1133">Transmembrane helix</keyword>
<evidence type="ECO:0000313" key="10">
    <source>
        <dbReference type="EnsemblPlants" id="Bra036708.1-P"/>
    </source>
</evidence>
<dbReference type="Gramene" id="Bra036708.1">
    <property type="protein sequence ID" value="Bra036708.1-P"/>
    <property type="gene ID" value="Bra036708"/>
</dbReference>
<name>M4F6J8_BRACM</name>
<dbReference type="GO" id="GO:0006412">
    <property type="term" value="P:translation"/>
    <property type="evidence" value="ECO:0007669"/>
    <property type="project" value="InterPro"/>
</dbReference>
<keyword evidence="3" id="KW-0732">Signal</keyword>
<keyword evidence="6" id="KW-0472">Membrane</keyword>
<dbReference type="STRING" id="51351.M4F6J8"/>
<dbReference type="PANTHER" id="PTHR12650">
    <property type="entry name" value="40S RIBOSOMAL PROTEIN S30/UBIQUITIN-LIKE PROTEIN FUBI"/>
    <property type="match status" value="1"/>
</dbReference>
<dbReference type="HOGENOM" id="CLU_1808928_0_0_1"/>
<reference evidence="10" key="3">
    <citation type="submission" date="2023-03" db="UniProtKB">
        <authorList>
            <consortium name="EnsemblPlants"/>
        </authorList>
    </citation>
    <scope>IDENTIFICATION</scope>
    <source>
        <strain evidence="10">cv. Chiifu-401-42</strain>
    </source>
</reference>
<organism evidence="10 11">
    <name type="scientific">Brassica campestris</name>
    <name type="common">Field mustard</name>
    <dbReference type="NCBI Taxonomy" id="3711"/>
    <lineage>
        <taxon>Eukaryota</taxon>
        <taxon>Viridiplantae</taxon>
        <taxon>Streptophyta</taxon>
        <taxon>Embryophyta</taxon>
        <taxon>Tracheophyta</taxon>
        <taxon>Spermatophyta</taxon>
        <taxon>Magnoliopsida</taxon>
        <taxon>eudicotyledons</taxon>
        <taxon>Gunneridae</taxon>
        <taxon>Pentapetalae</taxon>
        <taxon>rosids</taxon>
        <taxon>malvids</taxon>
        <taxon>Brassicales</taxon>
        <taxon>Brassicaceae</taxon>
        <taxon>Brassiceae</taxon>
        <taxon>Brassica</taxon>
    </lineage>
</organism>
<dbReference type="InParanoid" id="M4F6J8"/>
<feature type="compositionally biased region" description="Basic residues" evidence="8">
    <location>
        <begin position="25"/>
        <end position="36"/>
    </location>
</feature>
<dbReference type="AlphaFoldDB" id="M4F6J8"/>
<evidence type="ECO:0000256" key="1">
    <source>
        <dbReference type="ARBA" id="ARBA00004167"/>
    </source>
</evidence>
<dbReference type="GO" id="GO:0003735">
    <property type="term" value="F:structural constituent of ribosome"/>
    <property type="evidence" value="ECO:0007669"/>
    <property type="project" value="InterPro"/>
</dbReference>
<keyword evidence="2" id="KW-0812">Transmembrane</keyword>
<comment type="subcellular location">
    <subcellularLocation>
        <location evidence="1">Membrane</location>
        <topology evidence="1">Single-pass membrane protein</topology>
    </subcellularLocation>
</comment>
<dbReference type="Pfam" id="PF12819">
    <property type="entry name" value="Malectin_like"/>
    <property type="match status" value="1"/>
</dbReference>
<dbReference type="InterPro" id="IPR006846">
    <property type="entry name" value="Ribosomal_eS30"/>
</dbReference>
<dbReference type="GO" id="GO:0016020">
    <property type="term" value="C:membrane"/>
    <property type="evidence" value="ECO:0007669"/>
    <property type="project" value="UniProtKB-SubCell"/>
</dbReference>
<keyword evidence="7" id="KW-0687">Ribonucleoprotein</keyword>
<protein>
    <recommendedName>
        <fullName evidence="9">Malectin-like domain-containing protein</fullName>
    </recommendedName>
</protein>
<dbReference type="InterPro" id="IPR024788">
    <property type="entry name" value="Malectin-like_Carb-bd_dom"/>
</dbReference>
<dbReference type="Proteomes" id="UP000011750">
    <property type="component" value="Chromosome A09"/>
</dbReference>
<dbReference type="eggNOG" id="KOG0009">
    <property type="taxonomic scope" value="Eukaryota"/>
</dbReference>
<evidence type="ECO:0000256" key="8">
    <source>
        <dbReference type="SAM" id="MobiDB-lite"/>
    </source>
</evidence>
<evidence type="ECO:0000259" key="9">
    <source>
        <dbReference type="Pfam" id="PF12819"/>
    </source>
</evidence>
<sequence>MGKVHGSLARAGKVRGQTPKVAKQDKKKKPRGRAHKRLQHNRRFVTAGFMKYLKGNTIPSFDLYLSPNLWTMVEANSTTKEVIHDTTSQSSLQICLVNTATGVPFINVLELRPLNRDAYTTPSGSIKMLVPSYHGNPESAMIR</sequence>
<keyword evidence="4" id="KW-0689">Ribosomal protein</keyword>
<reference evidence="10 11" key="2">
    <citation type="journal article" date="2018" name="Hortic Res">
        <title>Improved Brassica rapa reference genome by single-molecule sequencing and chromosome conformation capture technologies.</title>
        <authorList>
            <person name="Zhang L."/>
            <person name="Cai X."/>
            <person name="Wu J."/>
            <person name="Liu M."/>
            <person name="Grob S."/>
            <person name="Cheng F."/>
            <person name="Liang J."/>
            <person name="Cai C."/>
            <person name="Liu Z."/>
            <person name="Liu B."/>
            <person name="Wang F."/>
            <person name="Li S."/>
            <person name="Liu F."/>
            <person name="Li X."/>
            <person name="Cheng L."/>
            <person name="Yang W."/>
            <person name="Li M.H."/>
            <person name="Grossniklaus U."/>
            <person name="Zheng H."/>
            <person name="Wang X."/>
        </authorList>
    </citation>
    <scope>NUCLEOTIDE SEQUENCE [LARGE SCALE GENOMIC DNA]</scope>
    <source>
        <strain evidence="10 11">cv. Chiifu-401-42</strain>
    </source>
</reference>
<feature type="region of interest" description="Disordered" evidence="8">
    <location>
        <begin position="1"/>
        <end position="36"/>
    </location>
</feature>
<evidence type="ECO:0000256" key="4">
    <source>
        <dbReference type="ARBA" id="ARBA00022980"/>
    </source>
</evidence>
<evidence type="ECO:0000256" key="7">
    <source>
        <dbReference type="ARBA" id="ARBA00023274"/>
    </source>
</evidence>
<dbReference type="Pfam" id="PF04758">
    <property type="entry name" value="Ribosomal_S30"/>
    <property type="match status" value="1"/>
</dbReference>
<dbReference type="OMA" id="SPNLWTM"/>
<feature type="domain" description="Malectin-like" evidence="9">
    <location>
        <begin position="52"/>
        <end position="137"/>
    </location>
</feature>
<evidence type="ECO:0000256" key="2">
    <source>
        <dbReference type="ARBA" id="ARBA00022692"/>
    </source>
</evidence>
<dbReference type="GO" id="GO:0022627">
    <property type="term" value="C:cytosolic small ribosomal subunit"/>
    <property type="evidence" value="ECO:0000318"/>
    <property type="project" value="GO_Central"/>
</dbReference>
<proteinExistence type="predicted"/>
<keyword evidence="11" id="KW-1185">Reference proteome</keyword>
<dbReference type="PANTHER" id="PTHR12650:SF33">
    <property type="entry name" value="SMALL RIBOSOMAL SUBUNIT PROTEIN ES30Z_ES30Y_ES30X"/>
    <property type="match status" value="1"/>
</dbReference>
<dbReference type="EnsemblPlants" id="Bra036708.1">
    <property type="protein sequence ID" value="Bra036708.1-P"/>
    <property type="gene ID" value="Bra036708"/>
</dbReference>
<evidence type="ECO:0000313" key="11">
    <source>
        <dbReference type="Proteomes" id="UP000011750"/>
    </source>
</evidence>
<accession>M4F6J8</accession>